<dbReference type="SUPFAM" id="SSF53807">
    <property type="entry name" value="Helical backbone' metal receptor"/>
    <property type="match status" value="1"/>
</dbReference>
<dbReference type="Pfam" id="PF01297">
    <property type="entry name" value="ZnuA"/>
    <property type="match status" value="1"/>
</dbReference>
<feature type="chain" id="PRO_5016928734" evidence="1">
    <location>
        <begin position="24"/>
        <end position="300"/>
    </location>
</feature>
<evidence type="ECO:0000313" key="3">
    <source>
        <dbReference type="Proteomes" id="UP000254260"/>
    </source>
</evidence>
<dbReference type="PANTHER" id="PTHR42953:SF4">
    <property type="entry name" value="METAL ABC TRANSPORTER SUBSTRATE-BINDING PROTEIN"/>
    <property type="match status" value="1"/>
</dbReference>
<feature type="signal peptide" evidence="1">
    <location>
        <begin position="1"/>
        <end position="23"/>
    </location>
</feature>
<sequence>MNKVFVNLTAAIGALLVASMTAAGEPVRVLASLPITYGLGSILLQGAEAQVVPATPANLPASRQVSFFTGRGAGALEKAASNADAVIAVRSLWPEDPLYPMARRSNIRIVEIDAARPVDGALPGIALTSACSNALEDRPWLSINNLGRMADVIAADLMRLSPNDAKQIASNLADIKQRLLSLSAASESRLAELDSLSVISLSPGFEYLTSSLNLDVIEVLPPSTSDSDADASLESFKSAIRDNEVRLVLTSRPVEKAVANAAEDAGARLLILGELPEDPLVALSEITEQVIDGLADQQTY</sequence>
<dbReference type="OrthoDB" id="6104586at2"/>
<dbReference type="InterPro" id="IPR050492">
    <property type="entry name" value="Bact_metal-bind_prot9"/>
</dbReference>
<accession>A0A379IUJ7</accession>
<dbReference type="GO" id="GO:0030001">
    <property type="term" value="P:metal ion transport"/>
    <property type="evidence" value="ECO:0007669"/>
    <property type="project" value="InterPro"/>
</dbReference>
<dbReference type="PANTHER" id="PTHR42953">
    <property type="entry name" value="HIGH-AFFINITY ZINC UPTAKE SYSTEM PROTEIN ZNUA-RELATED"/>
    <property type="match status" value="1"/>
</dbReference>
<dbReference type="Gene3D" id="3.40.50.1980">
    <property type="entry name" value="Nitrogenase molybdenum iron protein domain"/>
    <property type="match status" value="1"/>
</dbReference>
<reference evidence="2 3" key="1">
    <citation type="submission" date="2018-06" db="EMBL/GenBank/DDBJ databases">
        <authorList>
            <consortium name="Pathogen Informatics"/>
            <person name="Doyle S."/>
        </authorList>
    </citation>
    <scope>NUCLEOTIDE SEQUENCE [LARGE SCALE GENOMIC DNA]</scope>
    <source>
        <strain evidence="2 3">NCTC10899</strain>
    </source>
</reference>
<evidence type="ECO:0000256" key="1">
    <source>
        <dbReference type="SAM" id="SignalP"/>
    </source>
</evidence>
<dbReference type="Proteomes" id="UP000254260">
    <property type="component" value="Unassembled WGS sequence"/>
</dbReference>
<evidence type="ECO:0000313" key="2">
    <source>
        <dbReference type="EMBL" id="SUD39852.1"/>
    </source>
</evidence>
<organism evidence="2 3">
    <name type="scientific">Ectopseudomonas mendocina</name>
    <name type="common">Pseudomonas mendocina</name>
    <dbReference type="NCBI Taxonomy" id="300"/>
    <lineage>
        <taxon>Bacteria</taxon>
        <taxon>Pseudomonadati</taxon>
        <taxon>Pseudomonadota</taxon>
        <taxon>Gammaproteobacteria</taxon>
        <taxon>Pseudomonadales</taxon>
        <taxon>Pseudomonadaceae</taxon>
        <taxon>Ectopseudomonas</taxon>
    </lineage>
</organism>
<dbReference type="RefSeq" id="WP_115291435.1">
    <property type="nucleotide sequence ID" value="NZ_UGUU01000001.1"/>
</dbReference>
<proteinExistence type="predicted"/>
<dbReference type="GO" id="GO:0046872">
    <property type="term" value="F:metal ion binding"/>
    <property type="evidence" value="ECO:0007669"/>
    <property type="project" value="InterPro"/>
</dbReference>
<keyword evidence="1" id="KW-0732">Signal</keyword>
<dbReference type="AlphaFoldDB" id="A0A379IUJ7"/>
<dbReference type="InterPro" id="IPR006127">
    <property type="entry name" value="ZnuA-like"/>
</dbReference>
<protein>
    <submittedName>
        <fullName evidence="2">ABC transporter substrate-binding protein</fullName>
    </submittedName>
</protein>
<gene>
    <name evidence="2" type="ORF">NCTC10899_02681</name>
</gene>
<name>A0A379IUJ7_ECTME</name>
<dbReference type="EMBL" id="UGUU01000001">
    <property type="protein sequence ID" value="SUD39852.1"/>
    <property type="molecule type" value="Genomic_DNA"/>
</dbReference>